<dbReference type="EMBL" id="VDMD01000003">
    <property type="protein sequence ID" value="TRM67090.1"/>
    <property type="molecule type" value="Genomic_DNA"/>
</dbReference>
<keyword evidence="5" id="KW-1185">Reference proteome</keyword>
<gene>
    <name evidence="4" type="ORF">BD626DRAFT_484715</name>
</gene>
<keyword evidence="3" id="KW-0472">Membrane</keyword>
<evidence type="ECO:0000313" key="4">
    <source>
        <dbReference type="EMBL" id="TRM67090.1"/>
    </source>
</evidence>
<dbReference type="Proteomes" id="UP000320762">
    <property type="component" value="Unassembled WGS sequence"/>
</dbReference>
<feature type="region of interest" description="Disordered" evidence="2">
    <location>
        <begin position="877"/>
        <end position="912"/>
    </location>
</feature>
<keyword evidence="3" id="KW-0812">Transmembrane</keyword>
<reference evidence="4 5" key="1">
    <citation type="journal article" date="2019" name="New Phytol.">
        <title>Comparative genomics reveals unique wood-decay strategies and fruiting body development in the Schizophyllaceae.</title>
        <authorList>
            <person name="Almasi E."/>
            <person name="Sahu N."/>
            <person name="Krizsan K."/>
            <person name="Balint B."/>
            <person name="Kovacs G.M."/>
            <person name="Kiss B."/>
            <person name="Cseklye J."/>
            <person name="Drula E."/>
            <person name="Henrissat B."/>
            <person name="Nagy I."/>
            <person name="Chovatia M."/>
            <person name="Adam C."/>
            <person name="LaButti K."/>
            <person name="Lipzen A."/>
            <person name="Riley R."/>
            <person name="Grigoriev I.V."/>
            <person name="Nagy L.G."/>
        </authorList>
    </citation>
    <scope>NUCLEOTIDE SEQUENCE [LARGE SCALE GENOMIC DNA]</scope>
    <source>
        <strain evidence="4 5">NL-1724</strain>
    </source>
</reference>
<feature type="compositionally biased region" description="Basic and acidic residues" evidence="2">
    <location>
        <begin position="732"/>
        <end position="772"/>
    </location>
</feature>
<evidence type="ECO:0000256" key="1">
    <source>
        <dbReference type="SAM" id="Coils"/>
    </source>
</evidence>
<keyword evidence="3" id="KW-1133">Transmembrane helix</keyword>
<feature type="coiled-coil region" evidence="1">
    <location>
        <begin position="1168"/>
        <end position="1195"/>
    </location>
</feature>
<feature type="region of interest" description="Disordered" evidence="2">
    <location>
        <begin position="947"/>
        <end position="989"/>
    </location>
</feature>
<proteinExistence type="predicted"/>
<organism evidence="4 5">
    <name type="scientific">Schizophyllum amplum</name>
    <dbReference type="NCBI Taxonomy" id="97359"/>
    <lineage>
        <taxon>Eukaryota</taxon>
        <taxon>Fungi</taxon>
        <taxon>Dikarya</taxon>
        <taxon>Basidiomycota</taxon>
        <taxon>Agaricomycotina</taxon>
        <taxon>Agaricomycetes</taxon>
        <taxon>Agaricomycetidae</taxon>
        <taxon>Agaricales</taxon>
        <taxon>Schizophyllaceae</taxon>
        <taxon>Schizophyllum</taxon>
    </lineage>
</organism>
<evidence type="ECO:0000256" key="3">
    <source>
        <dbReference type="SAM" id="Phobius"/>
    </source>
</evidence>
<protein>
    <submittedName>
        <fullName evidence="4">Uncharacterized protein</fullName>
    </submittedName>
</protein>
<dbReference type="AlphaFoldDB" id="A0A550CQL3"/>
<keyword evidence="1" id="KW-0175">Coiled coil</keyword>
<evidence type="ECO:0000313" key="5">
    <source>
        <dbReference type="Proteomes" id="UP000320762"/>
    </source>
</evidence>
<feature type="compositionally biased region" description="Low complexity" evidence="2">
    <location>
        <begin position="952"/>
        <end position="963"/>
    </location>
</feature>
<feature type="transmembrane region" description="Helical" evidence="3">
    <location>
        <begin position="1024"/>
        <end position="1043"/>
    </location>
</feature>
<sequence>MENGSFRLPRGVFVTPHIIRSGDCWPLPAAKAKSALVNAAETASRDAAKMASRGAASFACWTTCSEERHAAACIALRGWSAILGTLQLEADHPELGPETKRVILGPLIGQILQTVEPRLSINFDVAYSRALHPCYANTPASCVLPSFGRATSVVTLPVNLLGRSADHISERLTGLIQQEHGNSMAESTSLMDVESSSPQQSHNLGPFVPVADSDLYGGSAWLDPDDELHPYSHAHLLLPQRPHESTPFPVACVAPHGEIYELLSSALFQRRIFGLETPLLGFAFDPLACYLQVVVAWLSPHTTDGHQCVQVNMAHAARPQAGRSSSGSSPSSAELPLDQGIFDISSAYGALALASFLLHVQQDLVLSARTAQKNTPSICCTLLTSTVRTWRVNLVADNESFDHPACEPPEERVLGWIRECREAGLRGSPTDVVYMPPKAQTARTNTSATIPEKYAADSKLKDLKEQLDDTNRFALHRAHIKTKYRSSSQAALPPKEDDEDVPTQILADRLYSTAAWPPTAPWIEDWPEKPMAKLIHDMMFSHTLLTIPDFTETIIEHSPVIDSFSGDGSILRGEHQDHRVLSYGLDEGDVKALVVFVDENVIENNLRALDPNVGARLPLDEECQEILMSVVHTVRDASMQAQKCHKRQNEAEARFEVDKIVRAVWFKRTTQDGIATDVLFERFAPLARSDIYDHYNLLQHLTPGTVRYKSAFLEMRKNHAAQLTAKLLSTDQKGRLSPKKDGEENADEDRKRNKDGKQNKDKDADERKEGNDGNRYSTSEENPCWKRLQRALCVSAARAVKIAGEEVESMEAKSARYVLETPDSRCIEARVLRAFKSGGSKFDASLFCVVPDVLPSATSRRTFEFFRFFAVSTAGMEEGDTQPARPPDKQSTAAPAGTLETPSCPAESMPSHQELLGESRDMKLENDRRVAVSLALKHISSSQSRLGSVPLQTQVTTATETQADSTSAHADPQAAESTTSESKDVVPDGGSELAVPECFIEYKPPEVEEEQCFNQARFDLQDAVMFYAAWGIFDFPVFAFVVVGSKAKLLAARGEKLKEEHIPPKPYSPIAQEKHVKKSSKKKKLPKSYYESTCVRMLDTNCPTWDITDCSQALRFTVFLILLRTAWTRELRRRFEAAKDGFHTAWKEDSSGRRFRWKMAHQREEPEYQEMAARLQREEEEVAKLKADIQKRVNVLQDQAKGTGKETAGSAQLEA</sequence>
<name>A0A550CQL3_9AGAR</name>
<feature type="region of interest" description="Disordered" evidence="2">
    <location>
        <begin position="727"/>
        <end position="780"/>
    </location>
</feature>
<dbReference type="OrthoDB" id="2919059at2759"/>
<comment type="caution">
    <text evidence="4">The sequence shown here is derived from an EMBL/GenBank/DDBJ whole genome shotgun (WGS) entry which is preliminary data.</text>
</comment>
<evidence type="ECO:0000256" key="2">
    <source>
        <dbReference type="SAM" id="MobiDB-lite"/>
    </source>
</evidence>
<accession>A0A550CQL3</accession>